<proteinExistence type="predicted"/>
<feature type="domain" description="TfuA-like core" evidence="1">
    <location>
        <begin position="48"/>
        <end position="167"/>
    </location>
</feature>
<evidence type="ECO:0000259" key="1">
    <source>
        <dbReference type="Pfam" id="PF07812"/>
    </source>
</evidence>
<reference evidence="3" key="1">
    <citation type="journal article" date="2019" name="Int. J. Syst. Evol. Microbiol.">
        <title>The Global Catalogue of Microorganisms (GCM) 10K type strain sequencing project: providing services to taxonomists for standard genome sequencing and annotation.</title>
        <authorList>
            <consortium name="The Broad Institute Genomics Platform"/>
            <consortium name="The Broad Institute Genome Sequencing Center for Infectious Disease"/>
            <person name="Wu L."/>
            <person name="Ma J."/>
        </authorList>
    </citation>
    <scope>NUCLEOTIDE SEQUENCE [LARGE SCALE GENOMIC DNA]</scope>
    <source>
        <strain evidence="3">CCUG 52537</strain>
    </source>
</reference>
<protein>
    <submittedName>
        <fullName evidence="2">TfuA-like protein</fullName>
    </submittedName>
</protein>
<comment type="caution">
    <text evidence="2">The sequence shown here is derived from an EMBL/GenBank/DDBJ whole genome shotgun (WGS) entry which is preliminary data.</text>
</comment>
<dbReference type="EMBL" id="JBHTIK010000001">
    <property type="protein sequence ID" value="MFD0846996.1"/>
    <property type="molecule type" value="Genomic_DNA"/>
</dbReference>
<dbReference type="Pfam" id="PF07812">
    <property type="entry name" value="TfuA"/>
    <property type="match status" value="1"/>
</dbReference>
<gene>
    <name evidence="2" type="ORF">ACFQ00_01540</name>
</gene>
<evidence type="ECO:0000313" key="3">
    <source>
        <dbReference type="Proteomes" id="UP001597124"/>
    </source>
</evidence>
<evidence type="ECO:0000313" key="2">
    <source>
        <dbReference type="EMBL" id="MFD0846996.1"/>
    </source>
</evidence>
<organism evidence="2 3">
    <name type="scientific">Sphingosinicella xenopeptidilytica</name>
    <dbReference type="NCBI Taxonomy" id="364098"/>
    <lineage>
        <taxon>Bacteria</taxon>
        <taxon>Pseudomonadati</taxon>
        <taxon>Pseudomonadota</taxon>
        <taxon>Alphaproteobacteria</taxon>
        <taxon>Sphingomonadales</taxon>
        <taxon>Sphingosinicellaceae</taxon>
        <taxon>Sphingosinicella</taxon>
    </lineage>
</organism>
<dbReference type="RefSeq" id="WP_381485175.1">
    <property type="nucleotide sequence ID" value="NZ_JBHTIK010000001.1"/>
</dbReference>
<name>A0ABW3BXZ3_SPHXN</name>
<accession>A0ABW3BXZ3</accession>
<sequence length="236" mass="25316">MPLSVYIGPTLPSANRPAADTVTYLPPASAGDMLALAKQPPHRVLLIDGIFEAARAPWHKEILVLLAEGFDVWGAASLGALRAAELHRFGMRPEGAIAHAYAAGRIIGDDEVAVAHAPSALGHRALSLAQVDVRRTLAAALRDRVLTGDEARRLRTASHAIFFKNRTIPGLIAAAAELLPDRAERFAAWLPTGFVSQKALDAQGAIAAALATPFTPCRREPPPETLFLKRLRDERP</sequence>
<keyword evidence="3" id="KW-1185">Reference proteome</keyword>
<dbReference type="Proteomes" id="UP001597124">
    <property type="component" value="Unassembled WGS sequence"/>
</dbReference>
<dbReference type="InterPro" id="IPR012924">
    <property type="entry name" value="TfuA_core"/>
</dbReference>